<dbReference type="InterPro" id="IPR009057">
    <property type="entry name" value="Homeodomain-like_sf"/>
</dbReference>
<dbReference type="InterPro" id="IPR001789">
    <property type="entry name" value="Sig_transdc_resp-reg_receiver"/>
</dbReference>
<dbReference type="PROSITE" id="PS00688">
    <property type="entry name" value="SIGMA54_INTERACT_3"/>
    <property type="match status" value="1"/>
</dbReference>
<evidence type="ECO:0000256" key="5">
    <source>
        <dbReference type="ARBA" id="ARBA00023125"/>
    </source>
</evidence>
<evidence type="ECO:0000256" key="7">
    <source>
        <dbReference type="PROSITE-ProRule" id="PRU00169"/>
    </source>
</evidence>
<evidence type="ECO:0000256" key="6">
    <source>
        <dbReference type="ARBA" id="ARBA00023163"/>
    </source>
</evidence>
<dbReference type="PANTHER" id="PTHR32071">
    <property type="entry name" value="TRANSCRIPTIONAL REGULATORY PROTEIN"/>
    <property type="match status" value="1"/>
</dbReference>
<dbReference type="RefSeq" id="WP_211421307.1">
    <property type="nucleotide sequence ID" value="NZ_CP072642.1"/>
</dbReference>
<evidence type="ECO:0000313" key="11">
    <source>
        <dbReference type="Proteomes" id="UP000677668"/>
    </source>
</evidence>
<reference evidence="10 11" key="1">
    <citation type="submission" date="2021-03" db="EMBL/GenBank/DDBJ databases">
        <title>Genomic and phenotypic characterization of Chloracidobacterium isolates provides evidence for multiple species.</title>
        <authorList>
            <person name="Saini M.K."/>
            <person name="Costas A.M.G."/>
            <person name="Tank M."/>
            <person name="Bryant D.A."/>
        </authorList>
    </citation>
    <scope>NUCLEOTIDE SEQUENCE [LARGE SCALE GENOMIC DNA]</scope>
    <source>
        <strain evidence="10 11">N</strain>
    </source>
</reference>
<organism evidence="10 11">
    <name type="scientific">Chloracidobacterium sp. N</name>
    <dbReference type="NCBI Taxonomy" id="2821540"/>
    <lineage>
        <taxon>Bacteria</taxon>
        <taxon>Pseudomonadati</taxon>
        <taxon>Acidobacteriota</taxon>
        <taxon>Terriglobia</taxon>
        <taxon>Terriglobales</taxon>
        <taxon>Acidobacteriaceae</taxon>
        <taxon>Chloracidobacterium</taxon>
        <taxon>Chloracidobacterium aggregatum</taxon>
    </lineage>
</organism>
<accession>A0ABX8AW03</accession>
<keyword evidence="3" id="KW-0067">ATP-binding</keyword>
<evidence type="ECO:0000256" key="1">
    <source>
        <dbReference type="ARBA" id="ARBA00022553"/>
    </source>
</evidence>
<dbReference type="SUPFAM" id="SSF52172">
    <property type="entry name" value="CheY-like"/>
    <property type="match status" value="1"/>
</dbReference>
<keyword evidence="5" id="KW-0238">DNA-binding</keyword>
<dbReference type="InterPro" id="IPR025943">
    <property type="entry name" value="Sigma_54_int_dom_ATP-bd_2"/>
</dbReference>
<feature type="domain" description="Response regulatory" evidence="9">
    <location>
        <begin position="4"/>
        <end position="120"/>
    </location>
</feature>
<keyword evidence="1 7" id="KW-0597">Phosphoprotein</keyword>
<dbReference type="CDD" id="cd17550">
    <property type="entry name" value="REC_NtrX-like"/>
    <property type="match status" value="1"/>
</dbReference>
<protein>
    <submittedName>
        <fullName evidence="10">Sigma-54-dependent Fis family transcriptional regulator</fullName>
    </submittedName>
</protein>
<dbReference type="PROSITE" id="PS00675">
    <property type="entry name" value="SIGMA54_INTERACT_1"/>
    <property type="match status" value="1"/>
</dbReference>
<dbReference type="Pfam" id="PF02954">
    <property type="entry name" value="HTH_8"/>
    <property type="match status" value="1"/>
</dbReference>
<feature type="modified residue" description="4-aspartylphosphate" evidence="7">
    <location>
        <position position="53"/>
    </location>
</feature>
<dbReference type="SUPFAM" id="SSF52540">
    <property type="entry name" value="P-loop containing nucleoside triphosphate hydrolases"/>
    <property type="match status" value="1"/>
</dbReference>
<keyword evidence="4" id="KW-0805">Transcription regulation</keyword>
<dbReference type="InterPro" id="IPR025662">
    <property type="entry name" value="Sigma_54_int_dom_ATP-bd_1"/>
</dbReference>
<keyword evidence="2" id="KW-0547">Nucleotide-binding</keyword>
<proteinExistence type="predicted"/>
<dbReference type="PROSITE" id="PS50110">
    <property type="entry name" value="RESPONSE_REGULATORY"/>
    <property type="match status" value="1"/>
</dbReference>
<dbReference type="InterPro" id="IPR027417">
    <property type="entry name" value="P-loop_NTPase"/>
</dbReference>
<dbReference type="SMART" id="SM00448">
    <property type="entry name" value="REC"/>
    <property type="match status" value="1"/>
</dbReference>
<dbReference type="PANTHER" id="PTHR32071:SF17">
    <property type="entry name" value="TRANSCRIPTIONAL REGULATOR (NTRC FAMILY)"/>
    <property type="match status" value="1"/>
</dbReference>
<dbReference type="PRINTS" id="PR01590">
    <property type="entry name" value="HTHFIS"/>
</dbReference>
<dbReference type="InterPro" id="IPR003593">
    <property type="entry name" value="AAA+_ATPase"/>
</dbReference>
<dbReference type="InterPro" id="IPR058031">
    <property type="entry name" value="AAA_lid_NorR"/>
</dbReference>
<dbReference type="SMART" id="SM00382">
    <property type="entry name" value="AAA"/>
    <property type="match status" value="1"/>
</dbReference>
<keyword evidence="11" id="KW-1185">Reference proteome</keyword>
<dbReference type="InterPro" id="IPR011006">
    <property type="entry name" value="CheY-like_superfamily"/>
</dbReference>
<dbReference type="PROSITE" id="PS00676">
    <property type="entry name" value="SIGMA54_INTERACT_2"/>
    <property type="match status" value="1"/>
</dbReference>
<dbReference type="Pfam" id="PF00072">
    <property type="entry name" value="Response_reg"/>
    <property type="match status" value="1"/>
</dbReference>
<keyword evidence="6" id="KW-0804">Transcription</keyword>
<evidence type="ECO:0000313" key="10">
    <source>
        <dbReference type="EMBL" id="QUV92869.1"/>
    </source>
</evidence>
<evidence type="ECO:0000256" key="4">
    <source>
        <dbReference type="ARBA" id="ARBA00023015"/>
    </source>
</evidence>
<dbReference type="Pfam" id="PF00158">
    <property type="entry name" value="Sigma54_activat"/>
    <property type="match status" value="1"/>
</dbReference>
<gene>
    <name evidence="10" type="ORF">J8C05_05585</name>
</gene>
<name>A0ABX8AW03_9BACT</name>
<dbReference type="Gene3D" id="1.10.10.60">
    <property type="entry name" value="Homeodomain-like"/>
    <property type="match status" value="1"/>
</dbReference>
<dbReference type="SUPFAM" id="SSF46689">
    <property type="entry name" value="Homeodomain-like"/>
    <property type="match status" value="1"/>
</dbReference>
<sequence>MAETVLIVDDERGIRESLRGVLEDEGFVVEKAESGDAALRRLATTPVNCILLDIYMPNSQLDGMATLEHIRRQYPHIPVVMISGHGTIDTAVRAIRLGASDFIEKPLNIERTLQAVRHAIQMHRPAPAPDGSDLVVGQSVPMRALRQQIALTGPTDGRVLIYGESGTGKELVALALHAASKRADQPFVAVNCAAVPEDLIESELFGHVKGAFTGATESRRGKFEQADGGTLFLDEVGDMSLRMQAKLLRALESGLIEPVGSQGARRVDVRVIAATNKRLDEAIEQGQFRADLFYRLNVIPFQLPPLREHLEDIPALVEHFVRQFSQHYQRPPITLTEDACEKLRRHDWPGNVRELRNLIERLVITETTSPVTAEQIPLEPAPNSVWASFQFGSLREGSEAFERELVRRKLAECDGNVTQAAEALGIDRSYLYRRIKALGISLRG</sequence>
<dbReference type="PROSITE" id="PS50045">
    <property type="entry name" value="SIGMA54_INTERACT_4"/>
    <property type="match status" value="1"/>
</dbReference>
<dbReference type="CDD" id="cd00009">
    <property type="entry name" value="AAA"/>
    <property type="match status" value="1"/>
</dbReference>
<dbReference type="Gene3D" id="1.10.8.60">
    <property type="match status" value="1"/>
</dbReference>
<evidence type="ECO:0000256" key="3">
    <source>
        <dbReference type="ARBA" id="ARBA00022840"/>
    </source>
</evidence>
<dbReference type="InterPro" id="IPR025944">
    <property type="entry name" value="Sigma_54_int_dom_CS"/>
</dbReference>
<feature type="domain" description="Sigma-54 factor interaction" evidence="8">
    <location>
        <begin position="135"/>
        <end position="364"/>
    </location>
</feature>
<evidence type="ECO:0000259" key="8">
    <source>
        <dbReference type="PROSITE" id="PS50045"/>
    </source>
</evidence>
<dbReference type="InterPro" id="IPR002078">
    <property type="entry name" value="Sigma_54_int"/>
</dbReference>
<dbReference type="Pfam" id="PF25601">
    <property type="entry name" value="AAA_lid_14"/>
    <property type="match status" value="1"/>
</dbReference>
<evidence type="ECO:0000256" key="2">
    <source>
        <dbReference type="ARBA" id="ARBA00022741"/>
    </source>
</evidence>
<dbReference type="Gene3D" id="3.40.50.300">
    <property type="entry name" value="P-loop containing nucleotide triphosphate hydrolases"/>
    <property type="match status" value="1"/>
</dbReference>
<dbReference type="EMBL" id="CP072642">
    <property type="protein sequence ID" value="QUV92869.1"/>
    <property type="molecule type" value="Genomic_DNA"/>
</dbReference>
<dbReference type="Proteomes" id="UP000677668">
    <property type="component" value="Chromosome 1"/>
</dbReference>
<dbReference type="Gene3D" id="3.40.50.2300">
    <property type="match status" value="1"/>
</dbReference>
<dbReference type="InterPro" id="IPR002197">
    <property type="entry name" value="HTH_Fis"/>
</dbReference>
<evidence type="ECO:0000259" key="9">
    <source>
        <dbReference type="PROSITE" id="PS50110"/>
    </source>
</evidence>